<dbReference type="Gene3D" id="1.10.357.10">
    <property type="entry name" value="Tetracycline Repressor, domain 2"/>
    <property type="match status" value="1"/>
</dbReference>
<dbReference type="PROSITE" id="PS01081">
    <property type="entry name" value="HTH_TETR_1"/>
    <property type="match status" value="1"/>
</dbReference>
<dbReference type="STRING" id="1921510.BSL82_11200"/>
<dbReference type="InterPro" id="IPR001647">
    <property type="entry name" value="HTH_TetR"/>
</dbReference>
<dbReference type="RefSeq" id="WP_072597601.1">
    <property type="nucleotide sequence ID" value="NZ_CP018221.1"/>
</dbReference>
<proteinExistence type="predicted"/>
<dbReference type="InterPro" id="IPR009057">
    <property type="entry name" value="Homeodomain-like_sf"/>
</dbReference>
<evidence type="ECO:0000256" key="4">
    <source>
        <dbReference type="ARBA" id="ARBA00023163"/>
    </source>
</evidence>
<protein>
    <recommendedName>
        <fullName evidence="6">HTH tetR-type domain-containing protein</fullName>
    </recommendedName>
</protein>
<keyword evidence="3 5" id="KW-0238">DNA-binding</keyword>
<dbReference type="PROSITE" id="PS50977">
    <property type="entry name" value="HTH_TETR_2"/>
    <property type="match status" value="1"/>
</dbReference>
<dbReference type="PANTHER" id="PTHR30055">
    <property type="entry name" value="HTH-TYPE TRANSCRIPTIONAL REGULATOR RUTR"/>
    <property type="match status" value="1"/>
</dbReference>
<dbReference type="SUPFAM" id="SSF46689">
    <property type="entry name" value="Homeodomain-like"/>
    <property type="match status" value="1"/>
</dbReference>
<feature type="DNA-binding region" description="H-T-H motif" evidence="5">
    <location>
        <begin position="33"/>
        <end position="52"/>
    </location>
</feature>
<dbReference type="PRINTS" id="PR00455">
    <property type="entry name" value="HTHTETR"/>
</dbReference>
<keyword evidence="1" id="KW-0678">Repressor</keyword>
<evidence type="ECO:0000256" key="2">
    <source>
        <dbReference type="ARBA" id="ARBA00023015"/>
    </source>
</evidence>
<evidence type="ECO:0000313" key="8">
    <source>
        <dbReference type="Proteomes" id="UP000182063"/>
    </source>
</evidence>
<evidence type="ECO:0000256" key="5">
    <source>
        <dbReference type="PROSITE-ProRule" id="PRU00335"/>
    </source>
</evidence>
<keyword evidence="4" id="KW-0804">Transcription</keyword>
<evidence type="ECO:0000256" key="3">
    <source>
        <dbReference type="ARBA" id="ARBA00023125"/>
    </source>
</evidence>
<dbReference type="SUPFAM" id="SSF48498">
    <property type="entry name" value="Tetracyclin repressor-like, C-terminal domain"/>
    <property type="match status" value="1"/>
</dbReference>
<evidence type="ECO:0000259" key="6">
    <source>
        <dbReference type="PROSITE" id="PS50977"/>
    </source>
</evidence>
<dbReference type="AlphaFoldDB" id="A0A1L3ZVZ6"/>
<gene>
    <name evidence="7" type="ORF">BSL82_11200</name>
</gene>
<feature type="domain" description="HTH tetR-type" evidence="6">
    <location>
        <begin position="10"/>
        <end position="70"/>
    </location>
</feature>
<dbReference type="OrthoDB" id="9808189at2"/>
<dbReference type="Pfam" id="PF13977">
    <property type="entry name" value="TetR_C_6"/>
    <property type="match status" value="1"/>
</dbReference>
<dbReference type="InterPro" id="IPR039538">
    <property type="entry name" value="BetI_C"/>
</dbReference>
<sequence>MRKLDPVKHEEKRREILNAAERCFVRDGLQGASISSICAEARISPGHLYHYFTSKEAIVSAMIEVRLEEAAARFTKLAEGADVLSALFCEIEVTRSGHPRLVLEALSEANRNPAMAKALQKHTKGVHSLLADLLGKGQAAGAIDPTLDRHMTASLLISMIDGSRTLSLRDPKLDVKEATKALETMIVRYLAPTSAQRKH</sequence>
<keyword evidence="8" id="KW-1185">Reference proteome</keyword>
<name>A0A1L3ZVZ6_9SPHN</name>
<dbReference type="GO" id="GO:0000976">
    <property type="term" value="F:transcription cis-regulatory region binding"/>
    <property type="evidence" value="ECO:0007669"/>
    <property type="project" value="TreeGrafter"/>
</dbReference>
<evidence type="ECO:0000313" key="7">
    <source>
        <dbReference type="EMBL" id="API59811.1"/>
    </source>
</evidence>
<dbReference type="Proteomes" id="UP000182063">
    <property type="component" value="Chromosome"/>
</dbReference>
<dbReference type="InterPro" id="IPR050109">
    <property type="entry name" value="HTH-type_TetR-like_transc_reg"/>
</dbReference>
<dbReference type="GO" id="GO:0003700">
    <property type="term" value="F:DNA-binding transcription factor activity"/>
    <property type="evidence" value="ECO:0007669"/>
    <property type="project" value="TreeGrafter"/>
</dbReference>
<dbReference type="EMBL" id="CP018221">
    <property type="protein sequence ID" value="API59811.1"/>
    <property type="molecule type" value="Genomic_DNA"/>
</dbReference>
<accession>A0A1L3ZVZ6</accession>
<organism evidence="7 8">
    <name type="scientific">Tardibacter chloracetimidivorans</name>
    <dbReference type="NCBI Taxonomy" id="1921510"/>
    <lineage>
        <taxon>Bacteria</taxon>
        <taxon>Pseudomonadati</taxon>
        <taxon>Pseudomonadota</taxon>
        <taxon>Alphaproteobacteria</taxon>
        <taxon>Sphingomonadales</taxon>
        <taxon>Sphingomonadaceae</taxon>
        <taxon>Tardibacter</taxon>
    </lineage>
</organism>
<reference evidence="8" key="1">
    <citation type="submission" date="2016-11" db="EMBL/GenBank/DDBJ databases">
        <title>Complete Genome Sequence of alachlor-degrading Sphingomonas sp. strain JJ-A5.</title>
        <authorList>
            <person name="Lee H."/>
            <person name="Ka J.-O."/>
        </authorList>
    </citation>
    <scope>NUCLEOTIDE SEQUENCE [LARGE SCALE GENOMIC DNA]</scope>
    <source>
        <strain evidence="8">JJ-A5</strain>
    </source>
</reference>
<keyword evidence="2" id="KW-0805">Transcription regulation</keyword>
<dbReference type="InterPro" id="IPR036271">
    <property type="entry name" value="Tet_transcr_reg_TetR-rel_C_sf"/>
</dbReference>
<evidence type="ECO:0000256" key="1">
    <source>
        <dbReference type="ARBA" id="ARBA00022491"/>
    </source>
</evidence>
<dbReference type="Pfam" id="PF00440">
    <property type="entry name" value="TetR_N"/>
    <property type="match status" value="1"/>
</dbReference>
<dbReference type="KEGG" id="sphj:BSL82_11200"/>
<dbReference type="PANTHER" id="PTHR30055:SF226">
    <property type="entry name" value="HTH-TYPE TRANSCRIPTIONAL REGULATOR PKSA"/>
    <property type="match status" value="1"/>
</dbReference>
<dbReference type="InterPro" id="IPR023772">
    <property type="entry name" value="DNA-bd_HTH_TetR-type_CS"/>
</dbReference>